<dbReference type="Pfam" id="PF14559">
    <property type="entry name" value="TPR_19"/>
    <property type="match status" value="1"/>
</dbReference>
<dbReference type="SUPFAM" id="SSF81901">
    <property type="entry name" value="HCP-like"/>
    <property type="match status" value="2"/>
</dbReference>
<proteinExistence type="predicted"/>
<keyword evidence="4" id="KW-1185">Reference proteome</keyword>
<dbReference type="PROSITE" id="PS50005">
    <property type="entry name" value="TPR"/>
    <property type="match status" value="1"/>
</dbReference>
<dbReference type="PANTHER" id="PTHR12558">
    <property type="entry name" value="CELL DIVISION CYCLE 16,23,27"/>
    <property type="match status" value="1"/>
</dbReference>
<feature type="chain" id="PRO_5037850625" evidence="2">
    <location>
        <begin position="23"/>
        <end position="459"/>
    </location>
</feature>
<evidence type="ECO:0000256" key="2">
    <source>
        <dbReference type="SAM" id="SignalP"/>
    </source>
</evidence>
<dbReference type="RefSeq" id="WP_189604684.1">
    <property type="nucleotide sequence ID" value="NZ_BMXB01000007.1"/>
</dbReference>
<protein>
    <submittedName>
        <fullName evidence="3">Cytochrome c biosynthesis protein</fullName>
    </submittedName>
</protein>
<reference evidence="3" key="1">
    <citation type="journal article" date="2014" name="Int. J. Syst. Evol. Microbiol.">
        <title>Complete genome sequence of Corynebacterium casei LMG S-19264T (=DSM 44701T), isolated from a smear-ripened cheese.</title>
        <authorList>
            <consortium name="US DOE Joint Genome Institute (JGI-PGF)"/>
            <person name="Walter F."/>
            <person name="Albersmeier A."/>
            <person name="Kalinowski J."/>
            <person name="Ruckert C."/>
        </authorList>
    </citation>
    <scope>NUCLEOTIDE SEQUENCE</scope>
    <source>
        <strain evidence="3">KCTC 12719</strain>
    </source>
</reference>
<accession>A0A918SFF2</accession>
<keyword evidence="2" id="KW-0732">Signal</keyword>
<organism evidence="3 4">
    <name type="scientific">Salinimicrobium marinum</name>
    <dbReference type="NCBI Taxonomy" id="680283"/>
    <lineage>
        <taxon>Bacteria</taxon>
        <taxon>Pseudomonadati</taxon>
        <taxon>Bacteroidota</taxon>
        <taxon>Flavobacteriia</taxon>
        <taxon>Flavobacteriales</taxon>
        <taxon>Flavobacteriaceae</taxon>
        <taxon>Salinimicrobium</taxon>
    </lineage>
</organism>
<evidence type="ECO:0000256" key="1">
    <source>
        <dbReference type="PROSITE-ProRule" id="PRU00339"/>
    </source>
</evidence>
<evidence type="ECO:0000313" key="4">
    <source>
        <dbReference type="Proteomes" id="UP000610456"/>
    </source>
</evidence>
<sequence>MRIYLKIAFSLTLFLFSAEVISQEEQKVIQIDSQDDLGNVDDAFQEYFFEALKQKAIENHEKAINALIKCLAIDASNAAVFLELGKNYNALEEYEEARTYLEKARTAEPENEAVLAELYQTYFLNNQFKEALPVVEELAAVNAGFSEDLANLYVINKKYDSALQLLNELDEQWGNSSYRNMLRNQIYAKTGNIDAHIQDLERKIEEDPKEEQNYLNLIFVYSEEGNTDKAFEVAKKLQEMNPASELVHLALYKFHLTDEASEEAVNSMKIIFRSEEIDMETKFKVLNDFLIYVSQNPELEEELVEVVKLFSEDEENPKLYGKLGLFHLEINKKAQALKFFELALLGEIKDFTLLKHTLSLQLELKRSQEAKQLSERALENFPSQPLLYLFNGTALNQLGEFTEAEEMLTFGLDYLIDDLPMELEFYRQLEVAYSGLKNHKKAAEFRKMAAELEKETIDE</sequence>
<dbReference type="InterPro" id="IPR019734">
    <property type="entry name" value="TPR_rpt"/>
</dbReference>
<dbReference type="Gene3D" id="1.25.40.10">
    <property type="entry name" value="Tetratricopeptide repeat domain"/>
    <property type="match status" value="3"/>
</dbReference>
<dbReference type="PANTHER" id="PTHR12558:SF13">
    <property type="entry name" value="CELL DIVISION CYCLE PROTEIN 27 HOMOLOG"/>
    <property type="match status" value="1"/>
</dbReference>
<evidence type="ECO:0000313" key="3">
    <source>
        <dbReference type="EMBL" id="GHA39183.1"/>
    </source>
</evidence>
<name>A0A918SFF2_9FLAO</name>
<comment type="caution">
    <text evidence="3">The sequence shown here is derived from an EMBL/GenBank/DDBJ whole genome shotgun (WGS) entry which is preliminary data.</text>
</comment>
<gene>
    <name evidence="3" type="ORF">GCM10007103_20790</name>
</gene>
<dbReference type="EMBL" id="BMXB01000007">
    <property type="protein sequence ID" value="GHA39183.1"/>
    <property type="molecule type" value="Genomic_DNA"/>
</dbReference>
<dbReference type="SMART" id="SM00028">
    <property type="entry name" value="TPR"/>
    <property type="match status" value="5"/>
</dbReference>
<reference evidence="3" key="2">
    <citation type="submission" date="2020-09" db="EMBL/GenBank/DDBJ databases">
        <authorList>
            <person name="Sun Q."/>
            <person name="Kim S."/>
        </authorList>
    </citation>
    <scope>NUCLEOTIDE SEQUENCE</scope>
    <source>
        <strain evidence="3">KCTC 12719</strain>
    </source>
</reference>
<feature type="signal peptide" evidence="2">
    <location>
        <begin position="1"/>
        <end position="22"/>
    </location>
</feature>
<dbReference type="InterPro" id="IPR011990">
    <property type="entry name" value="TPR-like_helical_dom_sf"/>
</dbReference>
<feature type="repeat" description="TPR" evidence="1">
    <location>
        <begin position="78"/>
        <end position="111"/>
    </location>
</feature>
<keyword evidence="1" id="KW-0802">TPR repeat</keyword>
<dbReference type="AlphaFoldDB" id="A0A918SFF2"/>
<dbReference type="Proteomes" id="UP000610456">
    <property type="component" value="Unassembled WGS sequence"/>
</dbReference>